<evidence type="ECO:0000313" key="1">
    <source>
        <dbReference type="EMBL" id="KAJ0021485.1"/>
    </source>
</evidence>
<evidence type="ECO:0000313" key="2">
    <source>
        <dbReference type="Proteomes" id="UP001163603"/>
    </source>
</evidence>
<name>A0ACC0XSM5_9ROSI</name>
<keyword evidence="2" id="KW-1185">Reference proteome</keyword>
<organism evidence="1 2">
    <name type="scientific">Pistacia integerrima</name>
    <dbReference type="NCBI Taxonomy" id="434235"/>
    <lineage>
        <taxon>Eukaryota</taxon>
        <taxon>Viridiplantae</taxon>
        <taxon>Streptophyta</taxon>
        <taxon>Embryophyta</taxon>
        <taxon>Tracheophyta</taxon>
        <taxon>Spermatophyta</taxon>
        <taxon>Magnoliopsida</taxon>
        <taxon>eudicotyledons</taxon>
        <taxon>Gunneridae</taxon>
        <taxon>Pentapetalae</taxon>
        <taxon>rosids</taxon>
        <taxon>malvids</taxon>
        <taxon>Sapindales</taxon>
        <taxon>Anacardiaceae</taxon>
        <taxon>Pistacia</taxon>
    </lineage>
</organism>
<reference evidence="2" key="1">
    <citation type="journal article" date="2023" name="G3 (Bethesda)">
        <title>Genome assembly and association tests identify interacting loci associated with vigor, precocity, and sex in interspecific pistachio rootstocks.</title>
        <authorList>
            <person name="Palmer W."/>
            <person name="Jacygrad E."/>
            <person name="Sagayaradj S."/>
            <person name="Cavanaugh K."/>
            <person name="Han R."/>
            <person name="Bertier L."/>
            <person name="Beede B."/>
            <person name="Kafkas S."/>
            <person name="Golino D."/>
            <person name="Preece J."/>
            <person name="Michelmore R."/>
        </authorList>
    </citation>
    <scope>NUCLEOTIDE SEQUENCE [LARGE SCALE GENOMIC DNA]</scope>
</reference>
<protein>
    <submittedName>
        <fullName evidence="1">Uncharacterized protein</fullName>
    </submittedName>
</protein>
<dbReference type="EMBL" id="CM047746">
    <property type="protein sequence ID" value="KAJ0021485.1"/>
    <property type="molecule type" value="Genomic_DNA"/>
</dbReference>
<comment type="caution">
    <text evidence="1">The sequence shown here is derived from an EMBL/GenBank/DDBJ whole genome shotgun (WGS) entry which is preliminary data.</text>
</comment>
<accession>A0ACC0XSM5</accession>
<proteinExistence type="predicted"/>
<sequence length="13" mass="1644">MNGHWMLNFIDYC</sequence>
<gene>
    <name evidence="1" type="ORF">Pint_31242</name>
</gene>
<dbReference type="Proteomes" id="UP001163603">
    <property type="component" value="Chromosome 11"/>
</dbReference>